<keyword evidence="2" id="KW-1185">Reference proteome</keyword>
<proteinExistence type="predicted"/>
<evidence type="ECO:0000313" key="1">
    <source>
        <dbReference type="EMBL" id="URE36373.1"/>
    </source>
</evidence>
<name>A0A9E7HSM0_9LILI</name>
<accession>A0A9E7HSM0</accession>
<evidence type="ECO:0000313" key="2">
    <source>
        <dbReference type="Proteomes" id="UP001055439"/>
    </source>
</evidence>
<reference evidence="1" key="1">
    <citation type="submission" date="2022-05" db="EMBL/GenBank/DDBJ databases">
        <title>The Musa troglodytarum L. genome provides insights into the mechanism of non-climacteric behaviour and enrichment of carotenoids.</title>
        <authorList>
            <person name="Wang J."/>
        </authorList>
    </citation>
    <scope>NUCLEOTIDE SEQUENCE</scope>
    <source>
        <tissue evidence="1">Leaf</tissue>
    </source>
</reference>
<sequence>MTDALASSRNVSTSGRVETKVKTVCASLTLRREKNPAEAGNLAAWNSVHSRSEMASRSGGVAKGISAWDRRTEAETGKTRRAAMEVKDW</sequence>
<dbReference type="AlphaFoldDB" id="A0A9E7HSM0"/>
<gene>
    <name evidence="1" type="ORF">MUK42_32797</name>
</gene>
<dbReference type="Proteomes" id="UP001055439">
    <property type="component" value="Chromosome 8"/>
</dbReference>
<dbReference type="EMBL" id="CP097510">
    <property type="protein sequence ID" value="URE36373.1"/>
    <property type="molecule type" value="Genomic_DNA"/>
</dbReference>
<organism evidence="1 2">
    <name type="scientific">Musa troglodytarum</name>
    <name type="common">fe'i banana</name>
    <dbReference type="NCBI Taxonomy" id="320322"/>
    <lineage>
        <taxon>Eukaryota</taxon>
        <taxon>Viridiplantae</taxon>
        <taxon>Streptophyta</taxon>
        <taxon>Embryophyta</taxon>
        <taxon>Tracheophyta</taxon>
        <taxon>Spermatophyta</taxon>
        <taxon>Magnoliopsida</taxon>
        <taxon>Liliopsida</taxon>
        <taxon>Zingiberales</taxon>
        <taxon>Musaceae</taxon>
        <taxon>Musa</taxon>
    </lineage>
</organism>
<protein>
    <submittedName>
        <fullName evidence="1">Uncharacterized protein</fullName>
    </submittedName>
</protein>